<evidence type="ECO:0000313" key="5">
    <source>
        <dbReference type="Proteomes" id="UP001142055"/>
    </source>
</evidence>
<feature type="domain" description="F-box" evidence="3">
    <location>
        <begin position="17"/>
        <end position="57"/>
    </location>
</feature>
<evidence type="ECO:0000313" key="4">
    <source>
        <dbReference type="EMBL" id="KAJ6217315.1"/>
    </source>
</evidence>
<dbReference type="SUPFAM" id="SSF52047">
    <property type="entry name" value="RNI-like"/>
    <property type="match status" value="1"/>
</dbReference>
<dbReference type="InterPro" id="IPR036047">
    <property type="entry name" value="F-box-like_dom_sf"/>
</dbReference>
<evidence type="ECO:0000259" key="3">
    <source>
        <dbReference type="SMART" id="SM00256"/>
    </source>
</evidence>
<dbReference type="GO" id="GO:0019005">
    <property type="term" value="C:SCF ubiquitin ligase complex"/>
    <property type="evidence" value="ECO:0007669"/>
    <property type="project" value="TreeGrafter"/>
</dbReference>
<dbReference type="CDD" id="cd22126">
    <property type="entry name" value="F-box_FBXL15"/>
    <property type="match status" value="1"/>
</dbReference>
<dbReference type="PANTHER" id="PTHR13318">
    <property type="entry name" value="PARTNER OF PAIRED, ISOFORM B-RELATED"/>
    <property type="match status" value="1"/>
</dbReference>
<dbReference type="AlphaFoldDB" id="A0A9Q0RKD3"/>
<evidence type="ECO:0000256" key="1">
    <source>
        <dbReference type="ARBA" id="ARBA00022786"/>
    </source>
</evidence>
<dbReference type="SMART" id="SM00367">
    <property type="entry name" value="LRR_CC"/>
    <property type="match status" value="5"/>
</dbReference>
<feature type="region of interest" description="Disordered" evidence="2">
    <location>
        <begin position="571"/>
        <end position="591"/>
    </location>
</feature>
<dbReference type="InterPro" id="IPR001810">
    <property type="entry name" value="F-box_dom"/>
</dbReference>
<comment type="caution">
    <text evidence="4">The sequence shown here is derived from an EMBL/GenBank/DDBJ whole genome shotgun (WGS) entry which is preliminary data.</text>
</comment>
<dbReference type="InterPro" id="IPR032675">
    <property type="entry name" value="LRR_dom_sf"/>
</dbReference>
<accession>A0A9Q0RKD3</accession>
<protein>
    <recommendedName>
        <fullName evidence="3">F-box domain-containing protein</fullName>
    </recommendedName>
</protein>
<proteinExistence type="predicted"/>
<reference evidence="4" key="1">
    <citation type="submission" date="2022-12" db="EMBL/GenBank/DDBJ databases">
        <title>Genome assemblies of Blomia tropicalis.</title>
        <authorList>
            <person name="Cui Y."/>
        </authorList>
    </citation>
    <scope>NUCLEOTIDE SEQUENCE</scope>
    <source>
        <tissue evidence="4">Adult mites</tissue>
    </source>
</reference>
<name>A0A9Q0RKD3_BLOTA</name>
<keyword evidence="5" id="KW-1185">Reference proteome</keyword>
<dbReference type="GO" id="GO:0031146">
    <property type="term" value="P:SCF-dependent proteasomal ubiquitin-dependent protein catabolic process"/>
    <property type="evidence" value="ECO:0007669"/>
    <property type="project" value="TreeGrafter"/>
</dbReference>
<dbReference type="Gene3D" id="3.80.10.10">
    <property type="entry name" value="Ribonuclease Inhibitor"/>
    <property type="match status" value="2"/>
</dbReference>
<dbReference type="SMART" id="SM00256">
    <property type="entry name" value="FBOX"/>
    <property type="match status" value="1"/>
</dbReference>
<dbReference type="Pfam" id="PF12937">
    <property type="entry name" value="F-box-like"/>
    <property type="match status" value="1"/>
</dbReference>
<keyword evidence="1" id="KW-0833">Ubl conjugation pathway</keyword>
<evidence type="ECO:0000256" key="2">
    <source>
        <dbReference type="SAM" id="MobiDB-lite"/>
    </source>
</evidence>
<dbReference type="InterPro" id="IPR006553">
    <property type="entry name" value="Leu-rich_rpt_Cys-con_subtyp"/>
</dbReference>
<sequence length="624" mass="72488">MGSNVNNDRPDWSQSIHCTDMLMHIFKHLSLRDCLKCRTVCKSWHSIVDQHFRMQTRFEINHCDIVEDEDNLDTPNMPFVYQYQLYSIDINHILHYRHFAQALSMFPNVRHFKLTNHPMNDIFISLVVVLLPRVNKLDFRSCSITSSTLSNILHQSANQNQTGNPLWNIINRFYHPKHLQDNERSIDNFRDILLQITTNDHLNEQLQHHLRNATQTIESKQKQKCTESFNPLTLNLTDVNKISTWGYRLIVDNYCKLTQLSLTNCGLTEDMATVLLKELHQIKTLDVADNEHIEGHCFQYLAETCESLCAGSYNLQVSIRDLLSGIVRSNKAKNLIRLELTGYISGDLHQLEQLPHLECLILHYYCDRVGTSFISLHSIAQLTKLRALTLEQEYCYEERSLLNWPLLRPIVENCKQLERLEILGEYGWFLQLDDQSLISLTNIATNLRHLTLIGNSLRITDRGIASLVKLETLETLNLTSFDGITDQSIRTLVTQLKHLKRVTLRDNCQLTTTTLDACADAARANPHRTLNVHIDEKQLTSSKLLFQCFVNHIEDIWYRNIDPLMNGWKRSSTSDDTLPGKDNEPMLTSAPQAKESFCERRRLRERWPTNLNVVIDENLRQVYI</sequence>
<organism evidence="4 5">
    <name type="scientific">Blomia tropicalis</name>
    <name type="common">Mite</name>
    <dbReference type="NCBI Taxonomy" id="40697"/>
    <lineage>
        <taxon>Eukaryota</taxon>
        <taxon>Metazoa</taxon>
        <taxon>Ecdysozoa</taxon>
        <taxon>Arthropoda</taxon>
        <taxon>Chelicerata</taxon>
        <taxon>Arachnida</taxon>
        <taxon>Acari</taxon>
        <taxon>Acariformes</taxon>
        <taxon>Sarcoptiformes</taxon>
        <taxon>Astigmata</taxon>
        <taxon>Glycyphagoidea</taxon>
        <taxon>Echimyopodidae</taxon>
        <taxon>Blomia</taxon>
    </lineage>
</organism>
<dbReference type="Proteomes" id="UP001142055">
    <property type="component" value="Chromosome 3"/>
</dbReference>
<gene>
    <name evidence="4" type="ORF">RDWZM_008472</name>
</gene>
<dbReference type="EMBL" id="JAPWDV010000003">
    <property type="protein sequence ID" value="KAJ6217315.1"/>
    <property type="molecule type" value="Genomic_DNA"/>
</dbReference>
<dbReference type="SUPFAM" id="SSF81383">
    <property type="entry name" value="F-box domain"/>
    <property type="match status" value="1"/>
</dbReference>